<gene>
    <name evidence="2" type="ORF">GCM10022223_12330</name>
</gene>
<dbReference type="NCBIfam" id="TIGR03083">
    <property type="entry name" value="maleylpyruvate isomerase family mycothiol-dependent enzyme"/>
    <property type="match status" value="1"/>
</dbReference>
<dbReference type="InterPro" id="IPR034660">
    <property type="entry name" value="DinB/YfiT-like"/>
</dbReference>
<dbReference type="SUPFAM" id="SSF109854">
    <property type="entry name" value="DinB/YfiT-like putative metalloenzymes"/>
    <property type="match status" value="1"/>
</dbReference>
<evidence type="ECO:0000313" key="3">
    <source>
        <dbReference type="Proteomes" id="UP001501074"/>
    </source>
</evidence>
<dbReference type="Proteomes" id="UP001501074">
    <property type="component" value="Unassembled WGS sequence"/>
</dbReference>
<proteinExistence type="predicted"/>
<evidence type="ECO:0000313" key="2">
    <source>
        <dbReference type="EMBL" id="GAA3598503.1"/>
    </source>
</evidence>
<dbReference type="EMBL" id="BAAAZO010000002">
    <property type="protein sequence ID" value="GAA3598503.1"/>
    <property type="molecule type" value="Genomic_DNA"/>
</dbReference>
<dbReference type="Gene3D" id="1.20.120.450">
    <property type="entry name" value="dinb family like domain"/>
    <property type="match status" value="1"/>
</dbReference>
<dbReference type="InterPro" id="IPR017517">
    <property type="entry name" value="Maleyloyr_isom"/>
</dbReference>
<name>A0ABP6Z6F1_9ACTN</name>
<comment type="caution">
    <text evidence="2">The sequence shown here is derived from an EMBL/GenBank/DDBJ whole genome shotgun (WGS) entry which is preliminary data.</text>
</comment>
<dbReference type="InterPro" id="IPR024344">
    <property type="entry name" value="MDMPI_metal-binding"/>
</dbReference>
<sequence length="230" mass="24262">MGPVRGTVDVVEAFRVESGAFVDALGRLPQDAWGLPTRCTPWSVAGVVGHVVTTVGRVPGMVDAPAPLGAEVTSVSYYRADARFSQGSNEQRVRDAATRADASSAGKRALADELDRTAAQVVMACGGQADGRVVRTRHGDAMLLSEFMVTRVFETALHGIDVADAVGQPAWVTQPALRVLVAMLFERPDAAHALGWAPDVLLRRATGRSEVGSSDRELLTGCGLRDLALG</sequence>
<accession>A0ABP6Z6F1</accession>
<organism evidence="2 3">
    <name type="scientific">Kineosporia mesophila</name>
    <dbReference type="NCBI Taxonomy" id="566012"/>
    <lineage>
        <taxon>Bacteria</taxon>
        <taxon>Bacillati</taxon>
        <taxon>Actinomycetota</taxon>
        <taxon>Actinomycetes</taxon>
        <taxon>Kineosporiales</taxon>
        <taxon>Kineosporiaceae</taxon>
        <taxon>Kineosporia</taxon>
    </lineage>
</organism>
<protein>
    <recommendedName>
        <fullName evidence="1">Mycothiol-dependent maleylpyruvate isomerase metal-binding domain-containing protein</fullName>
    </recommendedName>
</protein>
<feature type="domain" description="Mycothiol-dependent maleylpyruvate isomerase metal-binding" evidence="1">
    <location>
        <begin position="16"/>
        <end position="163"/>
    </location>
</feature>
<keyword evidence="3" id="KW-1185">Reference proteome</keyword>
<dbReference type="RefSeq" id="WP_231485982.1">
    <property type="nucleotide sequence ID" value="NZ_BAAAZO010000002.1"/>
</dbReference>
<evidence type="ECO:0000259" key="1">
    <source>
        <dbReference type="Pfam" id="PF11716"/>
    </source>
</evidence>
<dbReference type="Pfam" id="PF11716">
    <property type="entry name" value="MDMPI_N"/>
    <property type="match status" value="1"/>
</dbReference>
<reference evidence="3" key="1">
    <citation type="journal article" date="2019" name="Int. J. Syst. Evol. Microbiol.">
        <title>The Global Catalogue of Microorganisms (GCM) 10K type strain sequencing project: providing services to taxonomists for standard genome sequencing and annotation.</title>
        <authorList>
            <consortium name="The Broad Institute Genomics Platform"/>
            <consortium name="The Broad Institute Genome Sequencing Center for Infectious Disease"/>
            <person name="Wu L."/>
            <person name="Ma J."/>
        </authorList>
    </citation>
    <scope>NUCLEOTIDE SEQUENCE [LARGE SCALE GENOMIC DNA]</scope>
    <source>
        <strain evidence="3">JCM 16902</strain>
    </source>
</reference>